<evidence type="ECO:0000313" key="2">
    <source>
        <dbReference type="EnsemblPlants" id="OMERI02G23790.1"/>
    </source>
</evidence>
<reference evidence="2" key="2">
    <citation type="submission" date="2018-05" db="EMBL/GenBank/DDBJ databases">
        <title>OmerRS3 (Oryza meridionalis Reference Sequence Version 3).</title>
        <authorList>
            <person name="Zhang J."/>
            <person name="Kudrna D."/>
            <person name="Lee S."/>
            <person name="Talag J."/>
            <person name="Welchert J."/>
            <person name="Wing R.A."/>
        </authorList>
    </citation>
    <scope>NUCLEOTIDE SEQUENCE [LARGE SCALE GENOMIC DNA]</scope>
    <source>
        <strain evidence="2">cv. OR44</strain>
    </source>
</reference>
<dbReference type="Gramene" id="OMERI02G23790.1">
    <property type="protein sequence ID" value="OMERI02G23790.1"/>
    <property type="gene ID" value="OMERI02G23790"/>
</dbReference>
<dbReference type="AlphaFoldDB" id="A0A0E0CNH6"/>
<protein>
    <submittedName>
        <fullName evidence="2">Uncharacterized protein</fullName>
    </submittedName>
</protein>
<feature type="region of interest" description="Disordered" evidence="1">
    <location>
        <begin position="158"/>
        <end position="217"/>
    </location>
</feature>
<evidence type="ECO:0000256" key="1">
    <source>
        <dbReference type="SAM" id="MobiDB-lite"/>
    </source>
</evidence>
<sequence>MARSPQRCDGVVPDPPRHARCKRPQVDVAGVVAVVATVDDGRDLHRDVERLRPAPRVRRERVQRGARQADAGAPRDDVLLLRLPRPDAELLRGPDGELDAAVGDLHGCTRPDAVWVVGHMVLRGEADGEVEHRVQRGRPASKIRRVVEIEAGNGVDRGRVNRIPGGHSYEVKQPADSEANEQEYDGQCSRHGTSLHHGNRTAGDDGETNGLPATLPSESSSQLACLIRFPRTLEDRYDLVSFMRSFVNV</sequence>
<accession>A0A0E0CNH6</accession>
<dbReference type="EnsemblPlants" id="OMERI02G23790.1">
    <property type="protein sequence ID" value="OMERI02G23790.1"/>
    <property type="gene ID" value="OMERI02G23790"/>
</dbReference>
<organism evidence="2">
    <name type="scientific">Oryza meridionalis</name>
    <dbReference type="NCBI Taxonomy" id="40149"/>
    <lineage>
        <taxon>Eukaryota</taxon>
        <taxon>Viridiplantae</taxon>
        <taxon>Streptophyta</taxon>
        <taxon>Embryophyta</taxon>
        <taxon>Tracheophyta</taxon>
        <taxon>Spermatophyta</taxon>
        <taxon>Magnoliopsida</taxon>
        <taxon>Liliopsida</taxon>
        <taxon>Poales</taxon>
        <taxon>Poaceae</taxon>
        <taxon>BOP clade</taxon>
        <taxon>Oryzoideae</taxon>
        <taxon>Oryzeae</taxon>
        <taxon>Oryzinae</taxon>
        <taxon>Oryza</taxon>
    </lineage>
</organism>
<dbReference type="HOGENOM" id="CLU_1117193_0_0_1"/>
<dbReference type="Proteomes" id="UP000008021">
    <property type="component" value="Chromosome 2"/>
</dbReference>
<evidence type="ECO:0000313" key="3">
    <source>
        <dbReference type="Proteomes" id="UP000008021"/>
    </source>
</evidence>
<keyword evidence="3" id="KW-1185">Reference proteome</keyword>
<reference evidence="2" key="1">
    <citation type="submission" date="2015-04" db="UniProtKB">
        <authorList>
            <consortium name="EnsemblPlants"/>
        </authorList>
    </citation>
    <scope>IDENTIFICATION</scope>
</reference>
<proteinExistence type="predicted"/>
<name>A0A0E0CNH6_9ORYZ</name>